<name>A0A1G5ZZ71_9HYPH</name>
<keyword evidence="1" id="KW-0472">Membrane</keyword>
<accession>A0A1G5ZZ71</accession>
<proteinExistence type="predicted"/>
<dbReference type="AlphaFoldDB" id="A0A1G5ZZ71"/>
<keyword evidence="1" id="KW-1133">Transmembrane helix</keyword>
<dbReference type="Proteomes" id="UP000198588">
    <property type="component" value="Unassembled WGS sequence"/>
</dbReference>
<gene>
    <name evidence="2" type="ORF">SAMN02927914_06733</name>
</gene>
<sequence>MVWHSDLHAHCGSRKSWRYHLHFQLLQPSGSPTSVSIGGRLTPSFNQVTSASFPEADDSEQNAATEKRRGRFGLLLGTNLLICLQGVVLATLLAHAGASRPRSMYLRIVFRSTPVCLAIADADSPCRCISKALSRCLKCGRVRPTPRFSGRQWALSRCLKCGRVRPTPRFSGRQCTHGFPRGHCLASMGSNLCCRAVGLGGDEEISDGGEDRHEMLQ</sequence>
<dbReference type="EMBL" id="FMXM01000061">
    <property type="protein sequence ID" value="SDA99816.1"/>
    <property type="molecule type" value="Genomic_DNA"/>
</dbReference>
<reference evidence="2 3" key="1">
    <citation type="submission" date="2016-10" db="EMBL/GenBank/DDBJ databases">
        <authorList>
            <person name="de Groot N.N."/>
        </authorList>
    </citation>
    <scope>NUCLEOTIDE SEQUENCE [LARGE SCALE GENOMIC DNA]</scope>
    <source>
        <strain evidence="2 3">CGMCC 1.12097</strain>
    </source>
</reference>
<evidence type="ECO:0000313" key="3">
    <source>
        <dbReference type="Proteomes" id="UP000198588"/>
    </source>
</evidence>
<keyword evidence="1" id="KW-0812">Transmembrane</keyword>
<evidence type="ECO:0000256" key="1">
    <source>
        <dbReference type="SAM" id="Phobius"/>
    </source>
</evidence>
<organism evidence="2 3">
    <name type="scientific">Mesorhizobium qingshengii</name>
    <dbReference type="NCBI Taxonomy" id="1165689"/>
    <lineage>
        <taxon>Bacteria</taxon>
        <taxon>Pseudomonadati</taxon>
        <taxon>Pseudomonadota</taxon>
        <taxon>Alphaproteobacteria</taxon>
        <taxon>Hyphomicrobiales</taxon>
        <taxon>Phyllobacteriaceae</taxon>
        <taxon>Mesorhizobium</taxon>
    </lineage>
</organism>
<feature type="transmembrane region" description="Helical" evidence="1">
    <location>
        <begin position="72"/>
        <end position="94"/>
    </location>
</feature>
<evidence type="ECO:0000313" key="2">
    <source>
        <dbReference type="EMBL" id="SDA99816.1"/>
    </source>
</evidence>
<protein>
    <submittedName>
        <fullName evidence="2">Uncharacterized protein</fullName>
    </submittedName>
</protein>